<dbReference type="PROSITE" id="PS00934">
    <property type="entry name" value="GLYOXALASE_I_1"/>
    <property type="match status" value="1"/>
</dbReference>
<sequence>MTDTSATTAALDSITGVHHVRLSVTDLGRSRAFYEGVLGLTPAIESEGDASDPAVREDPAQYFGGVIYGVGSQLLGLRPIADGGAADGGAADVGAAFDPAARGLDHVSLQVGSRDDLVRAAALFEERGIAHGEVIDFPTGMSILSVQDPDDINVELVVAG</sequence>
<dbReference type="InterPro" id="IPR029068">
    <property type="entry name" value="Glyas_Bleomycin-R_OHBP_Dase"/>
</dbReference>
<evidence type="ECO:0000256" key="1">
    <source>
        <dbReference type="ARBA" id="ARBA00022723"/>
    </source>
</evidence>
<dbReference type="CDD" id="cd06587">
    <property type="entry name" value="VOC"/>
    <property type="match status" value="1"/>
</dbReference>
<dbReference type="InterPro" id="IPR018146">
    <property type="entry name" value="Glyoxalase_1_CS"/>
</dbReference>
<proteinExistence type="predicted"/>
<accession>A0A399NNV2</accession>
<reference evidence="3 4" key="1">
    <citation type="submission" date="2018-08" db="EMBL/GenBank/DDBJ databases">
        <title>Genome Sequence of Clavibacter michiganensis Subspecies type strains, and the Atypical Peach-Colored Strains Isolated from Tomato.</title>
        <authorList>
            <person name="Osdaghi E."/>
            <person name="Portier P."/>
            <person name="Briand M."/>
            <person name="Jacques M.-A."/>
        </authorList>
    </citation>
    <scope>NUCLEOTIDE SEQUENCE [LARGE SCALE GENOMIC DNA]</scope>
    <source>
        <strain evidence="3 4">CFBP 7493</strain>
    </source>
</reference>
<keyword evidence="1" id="KW-0479">Metal-binding</keyword>
<dbReference type="Gene3D" id="3.10.180.10">
    <property type="entry name" value="2,3-Dihydroxybiphenyl 1,2-Dioxygenase, domain 1"/>
    <property type="match status" value="1"/>
</dbReference>
<organism evidence="3 4">
    <name type="scientific">Clavibacter michiganensis</name>
    <dbReference type="NCBI Taxonomy" id="28447"/>
    <lineage>
        <taxon>Bacteria</taxon>
        <taxon>Bacillati</taxon>
        <taxon>Actinomycetota</taxon>
        <taxon>Actinomycetes</taxon>
        <taxon>Micrococcales</taxon>
        <taxon>Microbacteriaceae</taxon>
        <taxon>Clavibacter</taxon>
    </lineage>
</organism>
<dbReference type="SUPFAM" id="SSF54593">
    <property type="entry name" value="Glyoxalase/Bleomycin resistance protein/Dihydroxybiphenyl dioxygenase"/>
    <property type="match status" value="1"/>
</dbReference>
<evidence type="ECO:0000313" key="4">
    <source>
        <dbReference type="Proteomes" id="UP000266298"/>
    </source>
</evidence>
<name>A0A399NNV2_9MICO</name>
<evidence type="ECO:0000313" key="3">
    <source>
        <dbReference type="EMBL" id="RII95863.1"/>
    </source>
</evidence>
<dbReference type="InterPro" id="IPR004360">
    <property type="entry name" value="Glyas_Fos-R_dOase_dom"/>
</dbReference>
<comment type="caution">
    <text evidence="3">The sequence shown here is derived from an EMBL/GenBank/DDBJ whole genome shotgun (WGS) entry which is preliminary data.</text>
</comment>
<dbReference type="RefSeq" id="WP_043585227.1">
    <property type="nucleotide sequence ID" value="NZ_QWEC01000275.1"/>
</dbReference>
<dbReference type="Proteomes" id="UP000266298">
    <property type="component" value="Unassembled WGS sequence"/>
</dbReference>
<dbReference type="AlphaFoldDB" id="A0A399NNV2"/>
<dbReference type="PROSITE" id="PS51819">
    <property type="entry name" value="VOC"/>
    <property type="match status" value="1"/>
</dbReference>
<gene>
    <name evidence="3" type="ORF">DZF96_13520</name>
</gene>
<dbReference type="GO" id="GO:0046872">
    <property type="term" value="F:metal ion binding"/>
    <property type="evidence" value="ECO:0007669"/>
    <property type="project" value="UniProtKB-KW"/>
</dbReference>
<feature type="domain" description="VOC" evidence="2">
    <location>
        <begin position="16"/>
        <end position="159"/>
    </location>
</feature>
<protein>
    <submittedName>
        <fullName evidence="3">VOC family protein</fullName>
    </submittedName>
</protein>
<evidence type="ECO:0000259" key="2">
    <source>
        <dbReference type="PROSITE" id="PS51819"/>
    </source>
</evidence>
<dbReference type="InterPro" id="IPR037523">
    <property type="entry name" value="VOC_core"/>
</dbReference>
<dbReference type="EMBL" id="QWEC01000275">
    <property type="protein sequence ID" value="RII95863.1"/>
    <property type="molecule type" value="Genomic_DNA"/>
</dbReference>
<dbReference type="Pfam" id="PF00903">
    <property type="entry name" value="Glyoxalase"/>
    <property type="match status" value="1"/>
</dbReference>
<dbReference type="GO" id="GO:0004462">
    <property type="term" value="F:lactoylglutathione lyase activity"/>
    <property type="evidence" value="ECO:0007669"/>
    <property type="project" value="InterPro"/>
</dbReference>